<keyword evidence="2" id="KW-0675">Receptor</keyword>
<evidence type="ECO:0000313" key="3">
    <source>
        <dbReference type="Proteomes" id="UP000747542"/>
    </source>
</evidence>
<proteinExistence type="predicted"/>
<organism evidence="2 3">
    <name type="scientific">Homarus americanus</name>
    <name type="common">American lobster</name>
    <dbReference type="NCBI Taxonomy" id="6706"/>
    <lineage>
        <taxon>Eukaryota</taxon>
        <taxon>Metazoa</taxon>
        <taxon>Ecdysozoa</taxon>
        <taxon>Arthropoda</taxon>
        <taxon>Crustacea</taxon>
        <taxon>Multicrustacea</taxon>
        <taxon>Malacostraca</taxon>
        <taxon>Eumalacostraca</taxon>
        <taxon>Eucarida</taxon>
        <taxon>Decapoda</taxon>
        <taxon>Pleocyemata</taxon>
        <taxon>Astacidea</taxon>
        <taxon>Nephropoidea</taxon>
        <taxon>Nephropidae</taxon>
        <taxon>Homarus</taxon>
    </lineage>
</organism>
<keyword evidence="1" id="KW-0732">Signal</keyword>
<accession>A0A8J5JGT5</accession>
<name>A0A8J5JGT5_HOMAM</name>
<comment type="caution">
    <text evidence="2">The sequence shown here is derived from an EMBL/GenBank/DDBJ whole genome shotgun (WGS) entry which is preliminary data.</text>
</comment>
<dbReference type="AlphaFoldDB" id="A0A8J5JGT5"/>
<gene>
    <name evidence="2" type="primary">viGluR-L10</name>
    <name evidence="2" type="ORF">Hamer_G015825</name>
</gene>
<reference evidence="2" key="1">
    <citation type="journal article" date="2021" name="Sci. Adv.">
        <title>The American lobster genome reveals insights on longevity, neural, and immune adaptations.</title>
        <authorList>
            <person name="Polinski J.M."/>
            <person name="Zimin A.V."/>
            <person name="Clark K.F."/>
            <person name="Kohn A.B."/>
            <person name="Sadowski N."/>
            <person name="Timp W."/>
            <person name="Ptitsyn A."/>
            <person name="Khanna P."/>
            <person name="Romanova D.Y."/>
            <person name="Williams P."/>
            <person name="Greenwood S.J."/>
            <person name="Moroz L.L."/>
            <person name="Walt D.R."/>
            <person name="Bodnar A.G."/>
        </authorList>
    </citation>
    <scope>NUCLEOTIDE SEQUENCE</scope>
    <source>
        <strain evidence="2">GMGI-L3</strain>
    </source>
</reference>
<dbReference type="Gene3D" id="1.10.287.70">
    <property type="match status" value="1"/>
</dbReference>
<sequence length="460" mass="51561">MTGMWLLVTLILSTVYRSNLKAMLIIPKFSLPFDNLEELVDLGIPTMFIESSMLHQAITKSAVWRYVDVGLREDYGEASQVNVAESRSASSCAENERSWVIAKRVGIRQAEVEAKASRLKVTLSKTDGLTPDLVFSYFDSITWCYRLVVHVFEEKTVDEFFIAFERLATSLKWPIEPGPLFCERAGCVRLPNGTSKFSYTLRSFCGKPVISKAEFCWTRLQLNTQGKPACDREFCEGPRRYVPFFWSLSRHGRRCRTPVTILERLGRLQIPTKEDKEIWRGRLTNTSFWAPLTRAPPVAGVDSHIGNDLAGGQMGNATHPPVLRKDQRSQQVELQQLEDDSPTRLGVMNNDWYVTPDVDDSLSLEGLFANPIASQDISSKQLMLCPILPMIQLPTTRYESVKDGSFGAAAVSLIAARRIDATGRLSPNSSPTHCQRHVLALAHDLNAFTSRCPKDAQQAG</sequence>
<feature type="chain" id="PRO_5035193215" evidence="1">
    <location>
        <begin position="23"/>
        <end position="460"/>
    </location>
</feature>
<evidence type="ECO:0000313" key="2">
    <source>
        <dbReference type="EMBL" id="KAG7156901.1"/>
    </source>
</evidence>
<feature type="non-terminal residue" evidence="2">
    <location>
        <position position="1"/>
    </location>
</feature>
<evidence type="ECO:0000256" key="1">
    <source>
        <dbReference type="SAM" id="SignalP"/>
    </source>
</evidence>
<feature type="signal peptide" evidence="1">
    <location>
        <begin position="1"/>
        <end position="22"/>
    </location>
</feature>
<keyword evidence="3" id="KW-1185">Reference proteome</keyword>
<protein>
    <submittedName>
        <fullName evidence="2">Putative variant ionotropic glutamate receptor-like 10</fullName>
    </submittedName>
</protein>
<dbReference type="EMBL" id="JAHLQT010038275">
    <property type="protein sequence ID" value="KAG7156901.1"/>
    <property type="molecule type" value="Genomic_DNA"/>
</dbReference>
<dbReference type="Proteomes" id="UP000747542">
    <property type="component" value="Unassembled WGS sequence"/>
</dbReference>